<organism evidence="1 2">
    <name type="scientific">Pontivivens marinum</name>
    <dbReference type="NCBI Taxonomy" id="1690039"/>
    <lineage>
        <taxon>Bacteria</taxon>
        <taxon>Pseudomonadati</taxon>
        <taxon>Pseudomonadota</taxon>
        <taxon>Alphaproteobacteria</taxon>
        <taxon>Rhodobacterales</taxon>
        <taxon>Paracoccaceae</taxon>
        <taxon>Pontivivens</taxon>
    </lineage>
</organism>
<keyword evidence="2" id="KW-1185">Reference proteome</keyword>
<reference evidence="2" key="1">
    <citation type="submission" date="2017-09" db="EMBL/GenBank/DDBJ databases">
        <authorList>
            <person name="Varghese N."/>
            <person name="Submissions S."/>
        </authorList>
    </citation>
    <scope>NUCLEOTIDE SEQUENCE [LARGE SCALE GENOMIC DNA]</scope>
    <source>
        <strain evidence="2">C7</strain>
    </source>
</reference>
<dbReference type="Proteomes" id="UP000220034">
    <property type="component" value="Unassembled WGS sequence"/>
</dbReference>
<sequence length="284" mass="32281">MIDLAAHRYRATDPALDFCLWPYDRPQPAGATALRTSALLWHSFAVAGVTERMEPLVQAIRQRFGRFATVWGVKWDGQQLSWEFYFYDYARQDRRRNIADFLDATAEQLISDLTAPDHVPYFMFSVEVDGNTTSLDQVDLYIGNPGSTVSSGICYGWSSQGMELRNFYFFFDALAEGGAIRAKLTESAHMLTEPDDLSPWLWADVQAQTIVVANKRQRDGLYFSRIGADDLLTCLRRLNYPAPICSFLAEHRDALAHHLFDVGWDWEMRGDVPVPVKGSFYGLV</sequence>
<dbReference type="EMBL" id="OCTN01000002">
    <property type="protein sequence ID" value="SOH93857.1"/>
    <property type="molecule type" value="Genomic_DNA"/>
</dbReference>
<dbReference type="RefSeq" id="WP_097929403.1">
    <property type="nucleotide sequence ID" value="NZ_OCTN01000002.1"/>
</dbReference>
<evidence type="ECO:0000313" key="1">
    <source>
        <dbReference type="EMBL" id="SOH93857.1"/>
    </source>
</evidence>
<dbReference type="AlphaFoldDB" id="A0A2C9CRH7"/>
<protein>
    <submittedName>
        <fullName evidence="1">Uncharacterized protein</fullName>
    </submittedName>
</protein>
<accession>A0A2C9CRH7</accession>
<evidence type="ECO:0000313" key="2">
    <source>
        <dbReference type="Proteomes" id="UP000220034"/>
    </source>
</evidence>
<proteinExistence type="predicted"/>
<dbReference type="OrthoDB" id="7977953at2"/>
<name>A0A2C9CRH7_9RHOB</name>
<gene>
    <name evidence="1" type="ORF">SAMN06273572_102535</name>
</gene>